<evidence type="ECO:0000256" key="9">
    <source>
        <dbReference type="ARBA" id="ARBA00022968"/>
    </source>
</evidence>
<evidence type="ECO:0000256" key="4">
    <source>
        <dbReference type="ARBA" id="ARBA00005735"/>
    </source>
</evidence>
<keyword evidence="7" id="KW-0812">Transmembrane</keyword>
<dbReference type="InterPro" id="IPR027791">
    <property type="entry name" value="Galactosyl_T_C"/>
</dbReference>
<comment type="pathway">
    <text evidence="3 16">Protein modification; protein glycosylation.</text>
</comment>
<dbReference type="PANTHER" id="PTHR19300">
    <property type="entry name" value="BETA-1,4-GALACTOSYLTRANSFERASE"/>
    <property type="match status" value="1"/>
</dbReference>
<evidence type="ECO:0000256" key="5">
    <source>
        <dbReference type="ARBA" id="ARBA00022676"/>
    </source>
</evidence>
<dbReference type="Pfam" id="PF13733">
    <property type="entry name" value="Glyco_transf_7N"/>
    <property type="match status" value="1"/>
</dbReference>
<dbReference type="InterPro" id="IPR029044">
    <property type="entry name" value="Nucleotide-diphossugar_trans"/>
</dbReference>
<evidence type="ECO:0000256" key="1">
    <source>
        <dbReference type="ARBA" id="ARBA00001936"/>
    </source>
</evidence>
<keyword evidence="20" id="KW-1185">Reference proteome</keyword>
<comment type="subcellular location">
    <subcellularLocation>
        <location evidence="2 16">Membrane</location>
        <topology evidence="2 16">Single-pass type II membrane protein</topology>
    </subcellularLocation>
</comment>
<dbReference type="GO" id="GO:0008378">
    <property type="term" value="F:galactosyltransferase activity"/>
    <property type="evidence" value="ECO:0007669"/>
    <property type="project" value="TreeGrafter"/>
</dbReference>
<comment type="function">
    <text evidence="16">Catalyzes the transfer of galactose onto proteins or lipids.</text>
</comment>
<gene>
    <name evidence="19" type="ORF">GCK32_002677</name>
</gene>
<dbReference type="EMBL" id="WIXE01025189">
    <property type="protein sequence ID" value="KAK5964934.1"/>
    <property type="molecule type" value="Genomic_DNA"/>
</dbReference>
<keyword evidence="13 16" id="KW-0325">Glycoprotein</keyword>
<feature type="domain" description="Galactosyltransferase N-terminal" evidence="18">
    <location>
        <begin position="112"/>
        <end position="244"/>
    </location>
</feature>
<name>A0AAN8I8P3_TRICO</name>
<dbReference type="CDD" id="cd00899">
    <property type="entry name" value="b4GalT"/>
    <property type="match status" value="1"/>
</dbReference>
<comment type="caution">
    <text evidence="19">The sequence shown here is derived from an EMBL/GenBank/DDBJ whole genome shotgun (WGS) entry which is preliminary data.</text>
</comment>
<keyword evidence="6 16" id="KW-0808">Transferase</keyword>
<protein>
    <recommendedName>
        <fullName evidence="16">Beta-1,4-N-acetylgalactosaminyltransferase</fullName>
        <ecNumber evidence="16">2.4.1.-</ecNumber>
    </recommendedName>
    <alternativeName>
        <fullName evidence="16">Beta-4-GalNAcT</fullName>
    </alternativeName>
</protein>
<accession>A0AAN8I8P3</accession>
<proteinExistence type="inferred from homology"/>
<keyword evidence="9 16" id="KW-0735">Signal-anchor</keyword>
<dbReference type="PRINTS" id="PR02050">
    <property type="entry name" value="B14GALTRFASE"/>
</dbReference>
<evidence type="ECO:0000256" key="14">
    <source>
        <dbReference type="ARBA" id="ARBA00023211"/>
    </source>
</evidence>
<evidence type="ECO:0000313" key="19">
    <source>
        <dbReference type="EMBL" id="KAK5964934.1"/>
    </source>
</evidence>
<organism evidence="19 20">
    <name type="scientific">Trichostrongylus colubriformis</name>
    <name type="common">Black scour worm</name>
    <dbReference type="NCBI Taxonomy" id="6319"/>
    <lineage>
        <taxon>Eukaryota</taxon>
        <taxon>Metazoa</taxon>
        <taxon>Ecdysozoa</taxon>
        <taxon>Nematoda</taxon>
        <taxon>Chromadorea</taxon>
        <taxon>Rhabditida</taxon>
        <taxon>Rhabditina</taxon>
        <taxon>Rhabditomorpha</taxon>
        <taxon>Strongyloidea</taxon>
        <taxon>Trichostrongylidae</taxon>
        <taxon>Trichostrongylus</taxon>
    </lineage>
</organism>
<evidence type="ECO:0000259" key="18">
    <source>
        <dbReference type="Pfam" id="PF13733"/>
    </source>
</evidence>
<evidence type="ECO:0000256" key="3">
    <source>
        <dbReference type="ARBA" id="ARBA00004922"/>
    </source>
</evidence>
<keyword evidence="11" id="KW-0472">Membrane</keyword>
<keyword evidence="15" id="KW-0978">Insecticide resistance</keyword>
<evidence type="ECO:0000256" key="10">
    <source>
        <dbReference type="ARBA" id="ARBA00022989"/>
    </source>
</evidence>
<dbReference type="GO" id="GO:0005975">
    <property type="term" value="P:carbohydrate metabolic process"/>
    <property type="evidence" value="ECO:0007669"/>
    <property type="project" value="InterPro"/>
</dbReference>
<dbReference type="Pfam" id="PF02709">
    <property type="entry name" value="Glyco_transf_7C"/>
    <property type="match status" value="1"/>
</dbReference>
<evidence type="ECO:0000256" key="15">
    <source>
        <dbReference type="ARBA" id="ARBA00084120"/>
    </source>
</evidence>
<comment type="cofactor">
    <cofactor evidence="1 16">
        <name>Mn(2+)</name>
        <dbReference type="ChEBI" id="CHEBI:29035"/>
    </cofactor>
</comment>
<dbReference type="SUPFAM" id="SSF53448">
    <property type="entry name" value="Nucleotide-diphospho-sugar transferases"/>
    <property type="match status" value="1"/>
</dbReference>
<keyword evidence="10" id="KW-1133">Transmembrane helix</keyword>
<dbReference type="EC" id="2.4.1.-" evidence="16"/>
<evidence type="ECO:0000256" key="16">
    <source>
        <dbReference type="RuleBase" id="RU368121"/>
    </source>
</evidence>
<keyword evidence="8 16" id="KW-0479">Metal-binding</keyword>
<dbReference type="AlphaFoldDB" id="A0AAN8I8P3"/>
<evidence type="ECO:0000256" key="8">
    <source>
        <dbReference type="ARBA" id="ARBA00022723"/>
    </source>
</evidence>
<dbReference type="GO" id="GO:0016020">
    <property type="term" value="C:membrane"/>
    <property type="evidence" value="ECO:0007669"/>
    <property type="project" value="UniProtKB-SubCell"/>
</dbReference>
<evidence type="ECO:0000259" key="17">
    <source>
        <dbReference type="Pfam" id="PF02709"/>
    </source>
</evidence>
<dbReference type="Gene3D" id="3.90.550.10">
    <property type="entry name" value="Spore Coat Polysaccharide Biosynthesis Protein SpsA, Chain A"/>
    <property type="match status" value="1"/>
</dbReference>
<reference evidence="19 20" key="1">
    <citation type="submission" date="2019-10" db="EMBL/GenBank/DDBJ databases">
        <title>Assembly and Annotation for the nematode Trichostrongylus colubriformis.</title>
        <authorList>
            <person name="Martin J."/>
        </authorList>
    </citation>
    <scope>NUCLEOTIDE SEQUENCE [LARGE SCALE GENOMIC DNA]</scope>
    <source>
        <strain evidence="19">G859</strain>
        <tissue evidence="19">Whole worm</tissue>
    </source>
</reference>
<sequence>MMAKNKIKILLAVFVAGGILHLIFDKGQLISNNFDRISTYMESDPLEYVLANTAIHLDGENYSTLSYLSSDATTGIRDPPADIILNGNDTDDGDFSNTTYPLTLQRLSLESCPLTPPRLVGPIRVWMDAPTFSSLEKLYPYVEKGGHGQPKECRSRHRVAIVVPYRDRESHLRIMLHNLHSLLTKQQLDYAIIVVEQVANQTFNRAKLMNVGFTEGLKLYPWQCFIFHDVDLLPEDDRNLYSCPTLPRHMSVAVDKFNYQLPYSAIFGGISAMTVEQLQSINGFSNRYWGWGGEDDDLAERVSTVGYKIARYPAEIARYKMIKHAHEAKSNPVNSCRYKLMARTKKDWKNDGLNSLKYRVIKVELLPLYTHIVVDLLENNESSTIRRAFKC</sequence>
<evidence type="ECO:0000256" key="7">
    <source>
        <dbReference type="ARBA" id="ARBA00022692"/>
    </source>
</evidence>
<dbReference type="FunFam" id="3.90.550.10:FF:000037">
    <property type="entry name" value="Beta-1,4-galactosyltransferase 6"/>
    <property type="match status" value="1"/>
</dbReference>
<dbReference type="GO" id="GO:0046872">
    <property type="term" value="F:metal ion binding"/>
    <property type="evidence" value="ECO:0007669"/>
    <property type="project" value="UniProtKB-UniRule"/>
</dbReference>
<evidence type="ECO:0000256" key="6">
    <source>
        <dbReference type="ARBA" id="ARBA00022679"/>
    </source>
</evidence>
<dbReference type="GO" id="GO:0006688">
    <property type="term" value="P:glycosphingolipid biosynthetic process"/>
    <property type="evidence" value="ECO:0007669"/>
    <property type="project" value="TreeGrafter"/>
</dbReference>
<dbReference type="PANTHER" id="PTHR19300:SF57">
    <property type="entry name" value="BETA-1,4-N-ACETYLGALACTOSAMINYLTRANSFERASE"/>
    <property type="match status" value="1"/>
</dbReference>
<dbReference type="GO" id="GO:0033842">
    <property type="term" value="F:N-acetyl-beta-glucosaminyl-derivative 4-beta-N-acetylgalactosaminyltransferase activity"/>
    <property type="evidence" value="ECO:0007669"/>
    <property type="project" value="TreeGrafter"/>
</dbReference>
<evidence type="ECO:0000256" key="12">
    <source>
        <dbReference type="ARBA" id="ARBA00023157"/>
    </source>
</evidence>
<comment type="similarity">
    <text evidence="4 16">Belongs to the glycosyltransferase 7 family.</text>
</comment>
<evidence type="ECO:0000256" key="11">
    <source>
        <dbReference type="ARBA" id="ARBA00023136"/>
    </source>
</evidence>
<feature type="domain" description="Galactosyltransferase C-terminal" evidence="17">
    <location>
        <begin position="248"/>
        <end position="324"/>
    </location>
</feature>
<keyword evidence="12" id="KW-1015">Disulfide bond</keyword>
<dbReference type="GO" id="GO:0005794">
    <property type="term" value="C:Golgi apparatus"/>
    <property type="evidence" value="ECO:0007669"/>
    <property type="project" value="TreeGrafter"/>
</dbReference>
<evidence type="ECO:0000256" key="2">
    <source>
        <dbReference type="ARBA" id="ARBA00004606"/>
    </source>
</evidence>
<keyword evidence="14 16" id="KW-0464">Manganese</keyword>
<evidence type="ECO:0000256" key="13">
    <source>
        <dbReference type="ARBA" id="ARBA00023180"/>
    </source>
</evidence>
<keyword evidence="5 16" id="KW-0328">Glycosyltransferase</keyword>
<dbReference type="Proteomes" id="UP001331761">
    <property type="component" value="Unassembled WGS sequence"/>
</dbReference>
<dbReference type="InterPro" id="IPR003859">
    <property type="entry name" value="Galactosyl_T"/>
</dbReference>
<evidence type="ECO:0000313" key="20">
    <source>
        <dbReference type="Proteomes" id="UP001331761"/>
    </source>
</evidence>
<dbReference type="InterPro" id="IPR027995">
    <property type="entry name" value="Galactosyl_T_N"/>
</dbReference>